<dbReference type="InterPro" id="IPR009937">
    <property type="entry name" value="Phage_holin_3_6"/>
</dbReference>
<evidence type="ECO:0000313" key="2">
    <source>
        <dbReference type="EMBL" id="GLI27099.1"/>
    </source>
</evidence>
<dbReference type="Proteomes" id="UP001144396">
    <property type="component" value="Unassembled WGS sequence"/>
</dbReference>
<keyword evidence="1" id="KW-1133">Transmembrane helix</keyword>
<dbReference type="RefSeq" id="WP_281883338.1">
    <property type="nucleotide sequence ID" value="NZ_BSDP01000001.1"/>
</dbReference>
<dbReference type="Pfam" id="PF07332">
    <property type="entry name" value="Phage_holin_3_6"/>
    <property type="match status" value="1"/>
</dbReference>
<dbReference type="EMBL" id="BSDP01000001">
    <property type="protein sequence ID" value="GLI27099.1"/>
    <property type="molecule type" value="Genomic_DNA"/>
</dbReference>
<gene>
    <name evidence="2" type="ORF">ARHIZOSPH14_13410</name>
</gene>
<proteinExistence type="predicted"/>
<name>A0A9W6CXG5_9MICO</name>
<keyword evidence="1" id="KW-0472">Membrane</keyword>
<sequence length="135" mass="14101">MAAPTDKDRSLFTLIGDVPAQVQALVQAEIEHFKAELAYKAKHFGTGAGLVIAAAFVAIFLLGTLIATGILALSLVLPGWAAALIVSGILLLFIVILVAIALAMFRRGAEPPGDDASDSVKKDIDAIKGVGDYER</sequence>
<dbReference type="AlphaFoldDB" id="A0A9W6CXG5"/>
<feature type="transmembrane region" description="Helical" evidence="1">
    <location>
        <begin position="80"/>
        <end position="105"/>
    </location>
</feature>
<keyword evidence="3" id="KW-1185">Reference proteome</keyword>
<protein>
    <recommendedName>
        <fullName evidence="4">Phage holin family protein</fullName>
    </recommendedName>
</protein>
<evidence type="ECO:0000313" key="3">
    <source>
        <dbReference type="Proteomes" id="UP001144396"/>
    </source>
</evidence>
<keyword evidence="1" id="KW-0812">Transmembrane</keyword>
<evidence type="ECO:0000256" key="1">
    <source>
        <dbReference type="SAM" id="Phobius"/>
    </source>
</evidence>
<evidence type="ECO:0008006" key="4">
    <source>
        <dbReference type="Google" id="ProtNLM"/>
    </source>
</evidence>
<feature type="transmembrane region" description="Helical" evidence="1">
    <location>
        <begin position="50"/>
        <end position="74"/>
    </location>
</feature>
<comment type="caution">
    <text evidence="2">The sequence shown here is derived from an EMBL/GenBank/DDBJ whole genome shotgun (WGS) entry which is preliminary data.</text>
</comment>
<reference evidence="2" key="1">
    <citation type="submission" date="2022-12" db="EMBL/GenBank/DDBJ databases">
        <title>Reference genome sequencing for broad-spectrum identification of bacterial and archaeal isolates by mass spectrometry.</title>
        <authorList>
            <person name="Sekiguchi Y."/>
            <person name="Tourlousse D.M."/>
        </authorList>
    </citation>
    <scope>NUCLEOTIDE SEQUENCE</scope>
    <source>
        <strain evidence="2">14</strain>
    </source>
</reference>
<organism evidence="2 3">
    <name type="scientific">Agromyces rhizosphaerae</name>
    <dbReference type="NCBI Taxonomy" id="88374"/>
    <lineage>
        <taxon>Bacteria</taxon>
        <taxon>Bacillati</taxon>
        <taxon>Actinomycetota</taxon>
        <taxon>Actinomycetes</taxon>
        <taxon>Micrococcales</taxon>
        <taxon>Microbacteriaceae</taxon>
        <taxon>Agromyces</taxon>
    </lineage>
</organism>
<accession>A0A9W6CXG5</accession>